<name>A0A5B2VBK7_9HYPH</name>
<reference evidence="1 2" key="2">
    <citation type="submission" date="2019-09" db="EMBL/GenBank/DDBJ databases">
        <authorList>
            <person name="Jin C."/>
        </authorList>
    </citation>
    <scope>NUCLEOTIDE SEQUENCE [LARGE SCALE GENOMIC DNA]</scope>
    <source>
        <strain evidence="1 2">BN140002</strain>
    </source>
</reference>
<dbReference type="RefSeq" id="WP_149819203.1">
    <property type="nucleotide sequence ID" value="NZ_VUOA01000028.1"/>
</dbReference>
<dbReference type="OrthoDB" id="9778690at2"/>
<sequence>MSRPVLNAVLALPRFPELSIGENAVIAALAWLPDHAVDGLAAFRHLGYEPTPDSTMTTRPAAIPNSWVTRAPTRPCCMASTTWRCGRA</sequence>
<dbReference type="AlphaFoldDB" id="A0A5B2VBK7"/>
<proteinExistence type="predicted"/>
<organism evidence="1 2">
    <name type="scientific">Salinarimonas soli</name>
    <dbReference type="NCBI Taxonomy" id="1638099"/>
    <lineage>
        <taxon>Bacteria</taxon>
        <taxon>Pseudomonadati</taxon>
        <taxon>Pseudomonadota</taxon>
        <taxon>Alphaproteobacteria</taxon>
        <taxon>Hyphomicrobiales</taxon>
        <taxon>Salinarimonadaceae</taxon>
        <taxon>Salinarimonas</taxon>
    </lineage>
</organism>
<gene>
    <name evidence="1" type="ORF">F0L46_15700</name>
</gene>
<dbReference type="EMBL" id="VUOA01000028">
    <property type="protein sequence ID" value="KAA2236156.1"/>
    <property type="molecule type" value="Genomic_DNA"/>
</dbReference>
<evidence type="ECO:0000313" key="2">
    <source>
        <dbReference type="Proteomes" id="UP000323142"/>
    </source>
</evidence>
<reference evidence="1 2" key="1">
    <citation type="submission" date="2019-09" db="EMBL/GenBank/DDBJ databases">
        <title>Salinarimonas rosea gen. nov., sp. nov., a new member of the a-2 subgroup of the Proteobacteria.</title>
        <authorList>
            <person name="Liu J."/>
        </authorList>
    </citation>
    <scope>NUCLEOTIDE SEQUENCE [LARGE SCALE GENOMIC DNA]</scope>
    <source>
        <strain evidence="1 2">BN140002</strain>
    </source>
</reference>
<dbReference type="Proteomes" id="UP000323142">
    <property type="component" value="Unassembled WGS sequence"/>
</dbReference>
<protein>
    <submittedName>
        <fullName evidence="1">Uncharacterized protein</fullName>
    </submittedName>
</protein>
<accession>A0A5B2VBK7</accession>
<keyword evidence="2" id="KW-1185">Reference proteome</keyword>
<comment type="caution">
    <text evidence="1">The sequence shown here is derived from an EMBL/GenBank/DDBJ whole genome shotgun (WGS) entry which is preliminary data.</text>
</comment>
<evidence type="ECO:0000313" key="1">
    <source>
        <dbReference type="EMBL" id="KAA2236156.1"/>
    </source>
</evidence>